<gene>
    <name evidence="2" type="ORF">PENSUB_9430</name>
</gene>
<accession>A0A1Q5TDN2</accession>
<dbReference type="STRING" id="1316194.A0A1Q5TDN2"/>
<dbReference type="Proteomes" id="UP000186955">
    <property type="component" value="Unassembled WGS sequence"/>
</dbReference>
<evidence type="ECO:0008006" key="4">
    <source>
        <dbReference type="Google" id="ProtNLM"/>
    </source>
</evidence>
<evidence type="ECO:0000313" key="3">
    <source>
        <dbReference type="Proteomes" id="UP000186955"/>
    </source>
</evidence>
<dbReference type="EMBL" id="MNBE01000673">
    <property type="protein sequence ID" value="OKO98332.1"/>
    <property type="molecule type" value="Genomic_DNA"/>
</dbReference>
<keyword evidence="1" id="KW-0472">Membrane</keyword>
<dbReference type="AlphaFoldDB" id="A0A1Q5TDN2"/>
<keyword evidence="3" id="KW-1185">Reference proteome</keyword>
<feature type="transmembrane region" description="Helical" evidence="1">
    <location>
        <begin position="75"/>
        <end position="97"/>
    </location>
</feature>
<name>A0A1Q5TDN2_9EURO</name>
<keyword evidence="1" id="KW-1133">Transmembrane helix</keyword>
<reference evidence="2 3" key="1">
    <citation type="submission" date="2016-10" db="EMBL/GenBank/DDBJ databases">
        <title>Genome sequence of the ascomycete fungus Penicillium subrubescens.</title>
        <authorList>
            <person name="De Vries R.P."/>
            <person name="Peng M."/>
            <person name="Dilokpimol A."/>
            <person name="Hilden K."/>
            <person name="Makela M.R."/>
            <person name="Grigoriev I."/>
            <person name="Riley R."/>
            <person name="Granchi Z."/>
        </authorList>
    </citation>
    <scope>NUCLEOTIDE SEQUENCE [LARGE SCALE GENOMIC DNA]</scope>
    <source>
        <strain evidence="2 3">CBS 132785</strain>
    </source>
</reference>
<evidence type="ECO:0000313" key="2">
    <source>
        <dbReference type="EMBL" id="OKO98332.1"/>
    </source>
</evidence>
<organism evidence="2 3">
    <name type="scientific">Penicillium subrubescens</name>
    <dbReference type="NCBI Taxonomy" id="1316194"/>
    <lineage>
        <taxon>Eukaryota</taxon>
        <taxon>Fungi</taxon>
        <taxon>Dikarya</taxon>
        <taxon>Ascomycota</taxon>
        <taxon>Pezizomycotina</taxon>
        <taxon>Eurotiomycetes</taxon>
        <taxon>Eurotiomycetidae</taxon>
        <taxon>Eurotiales</taxon>
        <taxon>Aspergillaceae</taxon>
        <taxon>Penicillium</taxon>
    </lineage>
</organism>
<keyword evidence="1" id="KW-0812">Transmembrane</keyword>
<protein>
    <recommendedName>
        <fullName evidence="4">Protein transport protein sft1</fullName>
    </recommendedName>
</protein>
<evidence type="ECO:0000256" key="1">
    <source>
        <dbReference type="SAM" id="Phobius"/>
    </source>
</evidence>
<comment type="caution">
    <text evidence="2">The sequence shown here is derived from an EMBL/GenBank/DDBJ whole genome shotgun (WGS) entry which is preliminary data.</text>
</comment>
<proteinExistence type="predicted"/>
<sequence length="98" mass="10921">MRGIKILSIIRYVSTAEDMSQSWRLRRSFQIVDLGLNTADIDFFAQNEVFSSFSTNLKGSASRLTRMAKQGDTVAVLKVAGIFIGAGLLIYIILGWIF</sequence>